<protein>
    <submittedName>
        <fullName evidence="1">Enoyl-CoA hydratase/isomerase family protein</fullName>
    </submittedName>
</protein>
<dbReference type="CDD" id="cd06558">
    <property type="entry name" value="crotonase-like"/>
    <property type="match status" value="1"/>
</dbReference>
<dbReference type="SUPFAM" id="SSF52096">
    <property type="entry name" value="ClpP/crotonase"/>
    <property type="match status" value="1"/>
</dbReference>
<dbReference type="Pfam" id="PF00378">
    <property type="entry name" value="ECH_1"/>
    <property type="match status" value="1"/>
</dbReference>
<dbReference type="Proteomes" id="UP001501020">
    <property type="component" value="Unassembled WGS sequence"/>
</dbReference>
<dbReference type="EMBL" id="BAAAMR010000002">
    <property type="protein sequence ID" value="GAA2120355.1"/>
    <property type="molecule type" value="Genomic_DNA"/>
</dbReference>
<dbReference type="InterPro" id="IPR029045">
    <property type="entry name" value="ClpP/crotonase-like_dom_sf"/>
</dbReference>
<keyword evidence="2" id="KW-1185">Reference proteome</keyword>
<dbReference type="Gene3D" id="3.90.226.10">
    <property type="entry name" value="2-enoyl-CoA Hydratase, Chain A, domain 1"/>
    <property type="match status" value="1"/>
</dbReference>
<gene>
    <name evidence="1" type="ORF">GCM10009727_05020</name>
</gene>
<sequence length="302" mass="32745">MLVVHFDNPPHHFLDEPMSVELDRLTRRLARDTSVGAVVFAGQGSAYPHLHVPDVLDAVRLAPRRVPYPVALAILRVGSVLTRSRLVDRVVRATPLRGVLLAPRLYATFRRMNRTDKVFVAAINGTAVAMGWVFALACDVRVAADGTYAIGLPESTVGVLAGAGGARRTLDAIGTSRALELLLEGRMLTPRQAADLGLVHHLVPRDDLEARAVSIAQRLATRGPRVIRELKRVAYQGPGAHRTTAAFRAEGAALLTTMTDRRAVRAITAFHRRLTAPAPTTAHALETAWLNTPDGPDSRSDR</sequence>
<evidence type="ECO:0000313" key="1">
    <source>
        <dbReference type="EMBL" id="GAA2120355.1"/>
    </source>
</evidence>
<dbReference type="PANTHER" id="PTHR11941:SF54">
    <property type="entry name" value="ENOYL-COA HYDRATASE, MITOCHONDRIAL"/>
    <property type="match status" value="1"/>
</dbReference>
<organism evidence="1 2">
    <name type="scientific">Actinomadura napierensis</name>
    <dbReference type="NCBI Taxonomy" id="267854"/>
    <lineage>
        <taxon>Bacteria</taxon>
        <taxon>Bacillati</taxon>
        <taxon>Actinomycetota</taxon>
        <taxon>Actinomycetes</taxon>
        <taxon>Streptosporangiales</taxon>
        <taxon>Thermomonosporaceae</taxon>
        <taxon>Actinomadura</taxon>
    </lineage>
</organism>
<proteinExistence type="predicted"/>
<evidence type="ECO:0000313" key="2">
    <source>
        <dbReference type="Proteomes" id="UP001501020"/>
    </source>
</evidence>
<reference evidence="2" key="1">
    <citation type="journal article" date="2019" name="Int. J. Syst. Evol. Microbiol.">
        <title>The Global Catalogue of Microorganisms (GCM) 10K type strain sequencing project: providing services to taxonomists for standard genome sequencing and annotation.</title>
        <authorList>
            <consortium name="The Broad Institute Genomics Platform"/>
            <consortium name="The Broad Institute Genome Sequencing Center for Infectious Disease"/>
            <person name="Wu L."/>
            <person name="Ma J."/>
        </authorList>
    </citation>
    <scope>NUCLEOTIDE SEQUENCE [LARGE SCALE GENOMIC DNA]</scope>
    <source>
        <strain evidence="2">JCM 13850</strain>
    </source>
</reference>
<comment type="caution">
    <text evidence="1">The sequence shown here is derived from an EMBL/GenBank/DDBJ whole genome shotgun (WGS) entry which is preliminary data.</text>
</comment>
<dbReference type="PANTHER" id="PTHR11941">
    <property type="entry name" value="ENOYL-COA HYDRATASE-RELATED"/>
    <property type="match status" value="1"/>
</dbReference>
<name>A0ABP5JS74_9ACTN</name>
<accession>A0ABP5JS74</accession>
<dbReference type="InterPro" id="IPR001753">
    <property type="entry name" value="Enoyl-CoA_hydra/iso"/>
</dbReference>